<keyword evidence="2" id="KW-1185">Reference proteome</keyword>
<sequence length="70" mass="8190">MCLLWKINLNTNREFGGITGEKDDTLSDLRSHMRVALQNRLEKMIKIDEQRFSEVLREWVNDTNATVQPA</sequence>
<dbReference type="HOGENOM" id="CLU_2749575_0_0_5"/>
<gene>
    <name evidence="1" type="ORF">ME3_01067</name>
</gene>
<dbReference type="EMBL" id="AIMA01000020">
    <property type="protein sequence ID" value="EJF88515.1"/>
    <property type="molecule type" value="Genomic_DNA"/>
</dbReference>
<reference evidence="1 2" key="1">
    <citation type="submission" date="2012-03" db="EMBL/GenBank/DDBJ databases">
        <title>The Genome Sequence of Bartonella melophagi K-2C.</title>
        <authorList>
            <consortium name="The Broad Institute Genome Sequencing Platform"/>
            <consortium name="The Broad Institute Genome Sequencing Center for Infectious Disease"/>
            <person name="Feldgarden M."/>
            <person name="Kirby J."/>
            <person name="Kosoy M."/>
            <person name="Birtles R."/>
            <person name="Probert W.S."/>
            <person name="Chiaraviglio L."/>
            <person name="Young S.K."/>
            <person name="Zeng Q."/>
            <person name="Gargeya S."/>
            <person name="Fitzgerald M."/>
            <person name="Haas B."/>
            <person name="Abouelleil A."/>
            <person name="Alvarado L."/>
            <person name="Arachchi H.M."/>
            <person name="Berlin A."/>
            <person name="Chapman S.B."/>
            <person name="Gearin G."/>
            <person name="Goldberg J."/>
            <person name="Griggs A."/>
            <person name="Gujja S."/>
            <person name="Hansen M."/>
            <person name="Heiman D."/>
            <person name="Howarth C."/>
            <person name="Larimer J."/>
            <person name="Lui A."/>
            <person name="MacDonald P.J.P."/>
            <person name="McCowen C."/>
            <person name="Montmayeur A."/>
            <person name="Murphy C."/>
            <person name="Neiman D."/>
            <person name="Pearson M."/>
            <person name="Priest M."/>
            <person name="Roberts A."/>
            <person name="Saif S."/>
            <person name="Shea T."/>
            <person name="Sisk P."/>
            <person name="Stolte C."/>
            <person name="Sykes S."/>
            <person name="Wortman J."/>
            <person name="Nusbaum C."/>
            <person name="Birren B."/>
        </authorList>
    </citation>
    <scope>NUCLEOTIDE SEQUENCE [LARGE SCALE GENOMIC DNA]</scope>
    <source>
        <strain evidence="1 2">K-2C</strain>
    </source>
</reference>
<comment type="caution">
    <text evidence="1">The sequence shown here is derived from an EMBL/GenBank/DDBJ whole genome shotgun (WGS) entry which is preliminary data.</text>
</comment>
<proteinExistence type="predicted"/>
<dbReference type="Proteomes" id="UP000009017">
    <property type="component" value="Unassembled WGS sequence"/>
</dbReference>
<name>J1JVF1_9HYPH</name>
<organism evidence="1 2">
    <name type="scientific">Bartonella melophagi K-2C</name>
    <dbReference type="NCBI Taxonomy" id="1094557"/>
    <lineage>
        <taxon>Bacteria</taxon>
        <taxon>Pseudomonadati</taxon>
        <taxon>Pseudomonadota</taxon>
        <taxon>Alphaproteobacteria</taxon>
        <taxon>Hyphomicrobiales</taxon>
        <taxon>Bartonellaceae</taxon>
        <taxon>Bartonella</taxon>
    </lineage>
</organism>
<protein>
    <submittedName>
        <fullName evidence="1">Uncharacterized protein</fullName>
    </submittedName>
</protein>
<dbReference type="AlphaFoldDB" id="J1JVF1"/>
<dbReference type="PATRIC" id="fig|1094557.3.peg.1112"/>
<accession>J1JVF1</accession>
<evidence type="ECO:0000313" key="1">
    <source>
        <dbReference type="EMBL" id="EJF88515.1"/>
    </source>
</evidence>
<dbReference type="eggNOG" id="COG1766">
    <property type="taxonomic scope" value="Bacteria"/>
</dbReference>
<evidence type="ECO:0000313" key="2">
    <source>
        <dbReference type="Proteomes" id="UP000009017"/>
    </source>
</evidence>